<dbReference type="InterPro" id="IPR003593">
    <property type="entry name" value="AAA+_ATPase"/>
</dbReference>
<dbReference type="InterPro" id="IPR003960">
    <property type="entry name" value="ATPase_AAA_CS"/>
</dbReference>
<name>A0A2K2F941_9CLOT</name>
<keyword evidence="4" id="KW-1185">Reference proteome</keyword>
<reference evidence="4" key="1">
    <citation type="submission" date="2017-06" db="EMBL/GenBank/DDBJ databases">
        <title>Investigating the central metabolism of Clostridium thermosuccinogenes.</title>
        <authorList>
            <person name="Koendjbiharie J.G."/>
            <person name="Van Kranenburg R."/>
            <person name="Vriesendorp B."/>
        </authorList>
    </citation>
    <scope>NUCLEOTIDE SEQUENCE [LARGE SCALE GENOMIC DNA]</scope>
    <source>
        <strain evidence="4">DSM 5806</strain>
    </source>
</reference>
<organism evidence="3 4">
    <name type="scientific">Clostridium thermosuccinogenes</name>
    <dbReference type="NCBI Taxonomy" id="84032"/>
    <lineage>
        <taxon>Bacteria</taxon>
        <taxon>Bacillati</taxon>
        <taxon>Bacillota</taxon>
        <taxon>Clostridia</taxon>
        <taxon>Eubacteriales</taxon>
        <taxon>Clostridiaceae</taxon>
        <taxon>Clostridium</taxon>
    </lineage>
</organism>
<comment type="caution">
    <text evidence="3">The sequence shown here is derived from an EMBL/GenBank/DDBJ whole genome shotgun (WGS) entry which is preliminary data.</text>
</comment>
<protein>
    <recommendedName>
        <fullName evidence="2">AAA+ ATPase domain-containing protein</fullName>
    </recommendedName>
</protein>
<sequence>MKFSKVLLDDIILTSDNKEKIKDIILEFKQKELLQTYKLNPKTKILFCGPPGCGKTVTAESIANELQLPLLYTRFDSIISSYLGETATNLRKVFDFAKEGEWVLFFDEFDSIGKSRSIDSEHGELKRVVNSFLQLLDNFSKNTMVIAATNYETIIDKALWRRFDEVIYFGMPKEDDIEKFIRLKLRNYYHKELNIERHLNNLVGLSYADIERICYESIKKMVLDGLDKINDSLFEKIILKERDRRELIKKSMG</sequence>
<evidence type="ECO:0000256" key="1">
    <source>
        <dbReference type="RuleBase" id="RU003651"/>
    </source>
</evidence>
<dbReference type="Gene3D" id="1.10.8.60">
    <property type="match status" value="1"/>
</dbReference>
<dbReference type="SMART" id="SM00382">
    <property type="entry name" value="AAA"/>
    <property type="match status" value="1"/>
</dbReference>
<dbReference type="Proteomes" id="UP000236151">
    <property type="component" value="Unassembled WGS sequence"/>
</dbReference>
<dbReference type="GO" id="GO:0005524">
    <property type="term" value="F:ATP binding"/>
    <property type="evidence" value="ECO:0007669"/>
    <property type="project" value="UniProtKB-KW"/>
</dbReference>
<dbReference type="InterPro" id="IPR027417">
    <property type="entry name" value="P-loop_NTPase"/>
</dbReference>
<evidence type="ECO:0000313" key="3">
    <source>
        <dbReference type="EMBL" id="PNT96308.1"/>
    </source>
</evidence>
<dbReference type="GO" id="GO:0016887">
    <property type="term" value="F:ATP hydrolysis activity"/>
    <property type="evidence" value="ECO:0007669"/>
    <property type="project" value="InterPro"/>
</dbReference>
<dbReference type="Gene3D" id="3.40.50.300">
    <property type="entry name" value="P-loop containing nucleotide triphosphate hydrolases"/>
    <property type="match status" value="1"/>
</dbReference>
<dbReference type="SUPFAM" id="SSF52540">
    <property type="entry name" value="P-loop containing nucleoside triphosphate hydrolases"/>
    <property type="match status" value="1"/>
</dbReference>
<dbReference type="Pfam" id="PF00004">
    <property type="entry name" value="AAA"/>
    <property type="match status" value="1"/>
</dbReference>
<dbReference type="PANTHER" id="PTHR23077:SF198">
    <property type="entry name" value="ATP-DEPENDENT ZINC METALLOPROTEASE FTSH"/>
    <property type="match status" value="1"/>
</dbReference>
<dbReference type="EMBL" id="NIOJ01000051">
    <property type="protein sequence ID" value="PNT96308.1"/>
    <property type="molecule type" value="Genomic_DNA"/>
</dbReference>
<dbReference type="KEGG" id="cthd:CDO33_17465"/>
<keyword evidence="1" id="KW-0547">Nucleotide-binding</keyword>
<dbReference type="PANTHER" id="PTHR23077">
    <property type="entry name" value="AAA-FAMILY ATPASE"/>
    <property type="match status" value="1"/>
</dbReference>
<comment type="similarity">
    <text evidence="1">Belongs to the AAA ATPase family.</text>
</comment>
<feature type="domain" description="AAA+ ATPase" evidence="2">
    <location>
        <begin position="41"/>
        <end position="173"/>
    </location>
</feature>
<evidence type="ECO:0000313" key="4">
    <source>
        <dbReference type="Proteomes" id="UP000236151"/>
    </source>
</evidence>
<dbReference type="CDD" id="cd19481">
    <property type="entry name" value="RecA-like_protease"/>
    <property type="match status" value="1"/>
</dbReference>
<dbReference type="AlphaFoldDB" id="A0A2K2F941"/>
<accession>A0A2K2F941</accession>
<keyword evidence="1" id="KW-0067">ATP-binding</keyword>
<dbReference type="InterPro" id="IPR003959">
    <property type="entry name" value="ATPase_AAA_core"/>
</dbReference>
<proteinExistence type="inferred from homology"/>
<gene>
    <name evidence="3" type="ORF">CDQ84_15460</name>
</gene>
<dbReference type="InterPro" id="IPR050168">
    <property type="entry name" value="AAA_ATPase_domain"/>
</dbReference>
<evidence type="ECO:0000259" key="2">
    <source>
        <dbReference type="SMART" id="SM00382"/>
    </source>
</evidence>
<dbReference type="PROSITE" id="PS00674">
    <property type="entry name" value="AAA"/>
    <property type="match status" value="1"/>
</dbReference>